<dbReference type="Proteomes" id="UP000484988">
    <property type="component" value="Unassembled WGS sequence"/>
</dbReference>
<name>A0A6A0AVI6_9ACTN</name>
<comment type="caution">
    <text evidence="2">The sequence shown here is derived from an EMBL/GenBank/DDBJ whole genome shotgun (WGS) entry which is preliminary data.</text>
</comment>
<dbReference type="AlphaFoldDB" id="A0A6A0AVI6"/>
<evidence type="ECO:0000256" key="1">
    <source>
        <dbReference type="SAM" id="MobiDB-lite"/>
    </source>
</evidence>
<accession>A0A6A0AVI6</accession>
<protein>
    <submittedName>
        <fullName evidence="2">Uncharacterized protein</fullName>
    </submittedName>
</protein>
<gene>
    <name evidence="2" type="ORF">SCWH03_21760</name>
</gene>
<evidence type="ECO:0000313" key="3">
    <source>
        <dbReference type="Proteomes" id="UP000484988"/>
    </source>
</evidence>
<keyword evidence="3" id="KW-1185">Reference proteome</keyword>
<feature type="region of interest" description="Disordered" evidence="1">
    <location>
        <begin position="68"/>
        <end position="104"/>
    </location>
</feature>
<evidence type="ECO:0000313" key="2">
    <source>
        <dbReference type="EMBL" id="GFH35954.1"/>
    </source>
</evidence>
<feature type="region of interest" description="Disordered" evidence="1">
    <location>
        <begin position="1"/>
        <end position="37"/>
    </location>
</feature>
<proteinExistence type="predicted"/>
<organism evidence="2 3">
    <name type="scientific">Streptomyces pacificus</name>
    <dbReference type="NCBI Taxonomy" id="2705029"/>
    <lineage>
        <taxon>Bacteria</taxon>
        <taxon>Bacillati</taxon>
        <taxon>Actinomycetota</taxon>
        <taxon>Actinomycetes</taxon>
        <taxon>Kitasatosporales</taxon>
        <taxon>Streptomycetaceae</taxon>
        <taxon>Streptomyces</taxon>
    </lineage>
</organism>
<sequence length="104" mass="10378">MAASADCGRGSSPSRRPPAADERVHRGQPASGGVRAGGLPGFRVLAAAVVHFQAYDSLVGVELDQEAVSGGSPVDQGVGGEFGDAEPDVLGAVRQTPVGQGLRG</sequence>
<reference evidence="2 3" key="1">
    <citation type="submission" date="2020-02" db="EMBL/GenBank/DDBJ databases">
        <title>Whole Genome Shotgun Sequence of Streptomyces sp. strain CWH03.</title>
        <authorList>
            <person name="Dohra H."/>
            <person name="Kodani S."/>
            <person name="Yamamura H."/>
        </authorList>
    </citation>
    <scope>NUCLEOTIDE SEQUENCE [LARGE SCALE GENOMIC DNA]</scope>
    <source>
        <strain evidence="2 3">CWH03</strain>
    </source>
</reference>
<dbReference type="EMBL" id="BLLG01000005">
    <property type="protein sequence ID" value="GFH35954.1"/>
    <property type="molecule type" value="Genomic_DNA"/>
</dbReference>